<accession>A0A392V1D0</accession>
<feature type="non-terminal residue" evidence="2">
    <location>
        <position position="23"/>
    </location>
</feature>
<comment type="caution">
    <text evidence="2">The sequence shown here is derived from an EMBL/GenBank/DDBJ whole genome shotgun (WGS) entry which is preliminary data.</text>
</comment>
<evidence type="ECO:0000313" key="2">
    <source>
        <dbReference type="EMBL" id="MCI82104.1"/>
    </source>
</evidence>
<dbReference type="EMBL" id="LXQA011035029">
    <property type="protein sequence ID" value="MCI82104.1"/>
    <property type="molecule type" value="Genomic_DNA"/>
</dbReference>
<feature type="region of interest" description="Disordered" evidence="1">
    <location>
        <begin position="1"/>
        <end position="23"/>
    </location>
</feature>
<feature type="compositionally biased region" description="Polar residues" evidence="1">
    <location>
        <begin position="1"/>
        <end position="14"/>
    </location>
</feature>
<proteinExistence type="predicted"/>
<reference evidence="2 3" key="1">
    <citation type="journal article" date="2018" name="Front. Plant Sci.">
        <title>Red Clover (Trifolium pratense) and Zigzag Clover (T. medium) - A Picture of Genomic Similarities and Differences.</title>
        <authorList>
            <person name="Dluhosova J."/>
            <person name="Istvanek J."/>
            <person name="Nedelnik J."/>
            <person name="Repkova J."/>
        </authorList>
    </citation>
    <scope>NUCLEOTIDE SEQUENCE [LARGE SCALE GENOMIC DNA]</scope>
    <source>
        <strain evidence="3">cv. 10/8</strain>
        <tissue evidence="2">Leaf</tissue>
    </source>
</reference>
<organism evidence="2 3">
    <name type="scientific">Trifolium medium</name>
    <dbReference type="NCBI Taxonomy" id="97028"/>
    <lineage>
        <taxon>Eukaryota</taxon>
        <taxon>Viridiplantae</taxon>
        <taxon>Streptophyta</taxon>
        <taxon>Embryophyta</taxon>
        <taxon>Tracheophyta</taxon>
        <taxon>Spermatophyta</taxon>
        <taxon>Magnoliopsida</taxon>
        <taxon>eudicotyledons</taxon>
        <taxon>Gunneridae</taxon>
        <taxon>Pentapetalae</taxon>
        <taxon>rosids</taxon>
        <taxon>fabids</taxon>
        <taxon>Fabales</taxon>
        <taxon>Fabaceae</taxon>
        <taxon>Papilionoideae</taxon>
        <taxon>50 kb inversion clade</taxon>
        <taxon>NPAAA clade</taxon>
        <taxon>Hologalegina</taxon>
        <taxon>IRL clade</taxon>
        <taxon>Trifolieae</taxon>
        <taxon>Trifolium</taxon>
    </lineage>
</organism>
<evidence type="ECO:0000313" key="3">
    <source>
        <dbReference type="Proteomes" id="UP000265520"/>
    </source>
</evidence>
<evidence type="ECO:0000256" key="1">
    <source>
        <dbReference type="SAM" id="MobiDB-lite"/>
    </source>
</evidence>
<protein>
    <submittedName>
        <fullName evidence="2">Uncharacterized protein</fullName>
    </submittedName>
</protein>
<keyword evidence="3" id="KW-1185">Reference proteome</keyword>
<dbReference type="Proteomes" id="UP000265520">
    <property type="component" value="Unassembled WGS sequence"/>
</dbReference>
<dbReference type="AlphaFoldDB" id="A0A392V1D0"/>
<sequence>MSSSEGPEVATTSGGVVWVGWWS</sequence>
<name>A0A392V1D0_9FABA</name>